<reference evidence="6" key="1">
    <citation type="submission" date="2019-01" db="EMBL/GenBank/DDBJ databases">
        <title>Draft genome sequences of three monokaryotic isolates of the white-rot basidiomycete fungus Dichomitus squalens.</title>
        <authorList>
            <consortium name="DOE Joint Genome Institute"/>
            <person name="Lopez S.C."/>
            <person name="Andreopoulos B."/>
            <person name="Pangilinan J."/>
            <person name="Lipzen A."/>
            <person name="Riley R."/>
            <person name="Ahrendt S."/>
            <person name="Ng V."/>
            <person name="Barry K."/>
            <person name="Daum C."/>
            <person name="Grigoriev I.V."/>
            <person name="Hilden K.S."/>
            <person name="Makela M.R."/>
            <person name="de Vries R.P."/>
        </authorList>
    </citation>
    <scope>NUCLEOTIDE SEQUENCE [LARGE SCALE GENOMIC DNA]</scope>
    <source>
        <strain evidence="6">OM18370.1</strain>
    </source>
</reference>
<evidence type="ECO:0000313" key="6">
    <source>
        <dbReference type="EMBL" id="TBU30752.1"/>
    </source>
</evidence>
<gene>
    <name evidence="6" type="ORF">BD311DRAFT_620723</name>
</gene>
<name>A0A4Q9MVR9_9APHY</name>
<feature type="non-terminal residue" evidence="6">
    <location>
        <position position="76"/>
    </location>
</feature>
<dbReference type="PANTHER" id="PTHR46481">
    <property type="entry name" value="ZINC FINGER BED DOMAIN-CONTAINING PROTEIN 4"/>
    <property type="match status" value="1"/>
</dbReference>
<dbReference type="EMBL" id="ML143403">
    <property type="protein sequence ID" value="TBU30752.1"/>
    <property type="molecule type" value="Genomic_DNA"/>
</dbReference>
<dbReference type="GO" id="GO:0005634">
    <property type="term" value="C:nucleus"/>
    <property type="evidence" value="ECO:0007669"/>
    <property type="project" value="UniProtKB-SubCell"/>
</dbReference>
<accession>A0A4Q9MVR9</accession>
<keyword evidence="2" id="KW-0479">Metal-binding</keyword>
<protein>
    <recommendedName>
        <fullName evidence="7">DUF659 domain-containing protein</fullName>
    </recommendedName>
</protein>
<dbReference type="OrthoDB" id="2740733at2759"/>
<evidence type="ECO:0000256" key="4">
    <source>
        <dbReference type="ARBA" id="ARBA00022833"/>
    </source>
</evidence>
<dbReference type="PANTHER" id="PTHR46481:SF10">
    <property type="entry name" value="ZINC FINGER BED DOMAIN-CONTAINING PROTEIN 39"/>
    <property type="match status" value="1"/>
</dbReference>
<sequence>IAMWVAHRHRAFQIVEDPEFREIVRMLYQKAQLPSRVTVSRNVHDIHEMSKDNVLKVFKNLPGKIHIGVDGWTSPN</sequence>
<organism evidence="6">
    <name type="scientific">Dichomitus squalens</name>
    <dbReference type="NCBI Taxonomy" id="114155"/>
    <lineage>
        <taxon>Eukaryota</taxon>
        <taxon>Fungi</taxon>
        <taxon>Dikarya</taxon>
        <taxon>Basidiomycota</taxon>
        <taxon>Agaricomycotina</taxon>
        <taxon>Agaricomycetes</taxon>
        <taxon>Polyporales</taxon>
        <taxon>Polyporaceae</taxon>
        <taxon>Dichomitus</taxon>
    </lineage>
</organism>
<evidence type="ECO:0000256" key="1">
    <source>
        <dbReference type="ARBA" id="ARBA00004123"/>
    </source>
</evidence>
<evidence type="ECO:0000256" key="5">
    <source>
        <dbReference type="ARBA" id="ARBA00023242"/>
    </source>
</evidence>
<keyword evidence="5" id="KW-0539">Nucleus</keyword>
<proteinExistence type="predicted"/>
<keyword evidence="3" id="KW-0863">Zinc-finger</keyword>
<keyword evidence="4" id="KW-0862">Zinc</keyword>
<dbReference type="GO" id="GO:0008270">
    <property type="term" value="F:zinc ion binding"/>
    <property type="evidence" value="ECO:0007669"/>
    <property type="project" value="UniProtKB-KW"/>
</dbReference>
<evidence type="ECO:0000256" key="3">
    <source>
        <dbReference type="ARBA" id="ARBA00022771"/>
    </source>
</evidence>
<dbReference type="SUPFAM" id="SSF140996">
    <property type="entry name" value="Hermes dimerisation domain"/>
    <property type="match status" value="1"/>
</dbReference>
<feature type="non-terminal residue" evidence="6">
    <location>
        <position position="1"/>
    </location>
</feature>
<comment type="subcellular location">
    <subcellularLocation>
        <location evidence="1">Nucleus</location>
    </subcellularLocation>
</comment>
<dbReference type="Proteomes" id="UP000292957">
    <property type="component" value="Unassembled WGS sequence"/>
</dbReference>
<evidence type="ECO:0000256" key="2">
    <source>
        <dbReference type="ARBA" id="ARBA00022723"/>
    </source>
</evidence>
<dbReference type="AlphaFoldDB" id="A0A4Q9MVR9"/>
<dbReference type="InterPro" id="IPR052035">
    <property type="entry name" value="ZnF_BED_domain_contain"/>
</dbReference>
<evidence type="ECO:0008006" key="7">
    <source>
        <dbReference type="Google" id="ProtNLM"/>
    </source>
</evidence>